<feature type="region of interest" description="Disordered" evidence="1">
    <location>
        <begin position="42"/>
        <end position="79"/>
    </location>
</feature>
<reference evidence="2" key="2">
    <citation type="submission" date="2022-01" db="EMBL/GenBank/DDBJ databases">
        <authorList>
            <person name="Yamashiro T."/>
            <person name="Shiraishi A."/>
            <person name="Satake H."/>
            <person name="Nakayama K."/>
        </authorList>
    </citation>
    <scope>NUCLEOTIDE SEQUENCE</scope>
</reference>
<evidence type="ECO:0000256" key="1">
    <source>
        <dbReference type="SAM" id="MobiDB-lite"/>
    </source>
</evidence>
<keyword evidence="3" id="KW-1185">Reference proteome</keyword>
<comment type="caution">
    <text evidence="2">The sequence shown here is derived from an EMBL/GenBank/DDBJ whole genome shotgun (WGS) entry which is preliminary data.</text>
</comment>
<sequence>MQPSFPELDSGLVVLSFNQFDDLIASLNKAMTFLSTTFTSHFPQTNNQLRTSSNPRNQTTIQDGRGVNRQGAAGQARQLSVTTVKRKVTLLASAPNQKGPRIQHGLRKDVAD</sequence>
<dbReference type="Proteomes" id="UP001151760">
    <property type="component" value="Unassembled WGS sequence"/>
</dbReference>
<proteinExistence type="predicted"/>
<accession>A0ABQ5EJU8</accession>
<organism evidence="2 3">
    <name type="scientific">Tanacetum coccineum</name>
    <dbReference type="NCBI Taxonomy" id="301880"/>
    <lineage>
        <taxon>Eukaryota</taxon>
        <taxon>Viridiplantae</taxon>
        <taxon>Streptophyta</taxon>
        <taxon>Embryophyta</taxon>
        <taxon>Tracheophyta</taxon>
        <taxon>Spermatophyta</taxon>
        <taxon>Magnoliopsida</taxon>
        <taxon>eudicotyledons</taxon>
        <taxon>Gunneridae</taxon>
        <taxon>Pentapetalae</taxon>
        <taxon>asterids</taxon>
        <taxon>campanulids</taxon>
        <taxon>Asterales</taxon>
        <taxon>Asteraceae</taxon>
        <taxon>Asteroideae</taxon>
        <taxon>Anthemideae</taxon>
        <taxon>Anthemidinae</taxon>
        <taxon>Tanacetum</taxon>
    </lineage>
</organism>
<name>A0ABQ5EJU8_9ASTR</name>
<reference evidence="2" key="1">
    <citation type="journal article" date="2022" name="Int. J. Mol. Sci.">
        <title>Draft Genome of Tanacetum Coccineum: Genomic Comparison of Closely Related Tanacetum-Family Plants.</title>
        <authorList>
            <person name="Yamashiro T."/>
            <person name="Shiraishi A."/>
            <person name="Nakayama K."/>
            <person name="Satake H."/>
        </authorList>
    </citation>
    <scope>NUCLEOTIDE SEQUENCE</scope>
</reference>
<evidence type="ECO:0000313" key="3">
    <source>
        <dbReference type="Proteomes" id="UP001151760"/>
    </source>
</evidence>
<protein>
    <submittedName>
        <fullName evidence="2">Uncharacterized protein</fullName>
    </submittedName>
</protein>
<evidence type="ECO:0000313" key="2">
    <source>
        <dbReference type="EMBL" id="GJT51181.1"/>
    </source>
</evidence>
<feature type="compositionally biased region" description="Polar residues" evidence="1">
    <location>
        <begin position="42"/>
        <end position="62"/>
    </location>
</feature>
<dbReference type="EMBL" id="BQNB010016385">
    <property type="protein sequence ID" value="GJT51181.1"/>
    <property type="molecule type" value="Genomic_DNA"/>
</dbReference>
<gene>
    <name evidence="2" type="ORF">Tco_0977338</name>
</gene>
<feature type="region of interest" description="Disordered" evidence="1">
    <location>
        <begin position="91"/>
        <end position="112"/>
    </location>
</feature>